<sequence>MLVLRIDFLNGIYHAADPTAPSDPEWPPHPDRIFQALVAAAYGAGLNPSPLRELEGICPELIFGHTRAVLPATVYVPAAYKAPQTRVGKFDPMIVGIHDPVYVVWPHIPDELHAPISRIADSVTYLGRAKTPVDLTLVTEVPPLPHHLVHSAAGDRLLRVPQPGRLAELDSAFAAGRRAAVASMLGYTDMREDIPRSPWGELLALRPDQMIDIRRAAQLATSLRAAVLSRAGDGASPLLHGHAGEHAAWAILPDVGHPYARGHVLGLGLWLPGGIDDAARTACALPLMQVDHLKLGDRHIRIGMQPAHQPTPKGLWLRTWSRSSRAWASVTPVVFDRHPKRLQSLESAMADSAEMAGYPRPVAIELSQSSPFKGVPLAHEFRPRSSGRWTHVVLNFAQPVAGPVLLGKDRHFGMGLMRPLEGDDAAI</sequence>
<protein>
    <submittedName>
        <fullName evidence="1">CRISPR-associated protein Csb2</fullName>
    </submittedName>
</protein>
<dbReference type="InterPro" id="IPR019089">
    <property type="entry name" value="Cas_GSU0054"/>
</dbReference>
<dbReference type="RefSeq" id="WP_165903413.1">
    <property type="nucleotide sequence ID" value="NZ_SMAO01000005.1"/>
</dbReference>
<keyword evidence="2" id="KW-1185">Reference proteome</keyword>
<dbReference type="EMBL" id="SMAO01000005">
    <property type="protein sequence ID" value="TCT20662.1"/>
    <property type="molecule type" value="Genomic_DNA"/>
</dbReference>
<evidence type="ECO:0000313" key="2">
    <source>
        <dbReference type="Proteomes" id="UP000295717"/>
    </source>
</evidence>
<evidence type="ECO:0000313" key="1">
    <source>
        <dbReference type="EMBL" id="TCT20662.1"/>
    </source>
</evidence>
<dbReference type="AlphaFoldDB" id="A0A4V2V1E7"/>
<comment type="caution">
    <text evidence="1">The sequence shown here is derived from an EMBL/GenBank/DDBJ whole genome shotgun (WGS) entry which is preliminary data.</text>
</comment>
<proteinExistence type="predicted"/>
<dbReference type="Pfam" id="PF09609">
    <property type="entry name" value="Cas_GSU0054"/>
    <property type="match status" value="2"/>
</dbReference>
<reference evidence="1 2" key="1">
    <citation type="submission" date="2019-03" db="EMBL/GenBank/DDBJ databases">
        <title>Genomic Encyclopedia of Type Strains, Phase IV (KMG-IV): sequencing the most valuable type-strain genomes for metagenomic binning, comparative biology and taxonomic classification.</title>
        <authorList>
            <person name="Goeker M."/>
        </authorList>
    </citation>
    <scope>NUCLEOTIDE SEQUENCE [LARGE SCALE GENOMIC DNA]</scope>
    <source>
        <strain evidence="1 2">DSM 13587</strain>
    </source>
</reference>
<accession>A0A4V2V1E7</accession>
<name>A0A4V2V1E7_9GAMM</name>
<organism evidence="1 2">
    <name type="scientific">Thiobaca trueperi</name>
    <dbReference type="NCBI Taxonomy" id="127458"/>
    <lineage>
        <taxon>Bacteria</taxon>
        <taxon>Pseudomonadati</taxon>
        <taxon>Pseudomonadota</taxon>
        <taxon>Gammaproteobacteria</taxon>
        <taxon>Chromatiales</taxon>
        <taxon>Chromatiaceae</taxon>
        <taxon>Thiobaca</taxon>
    </lineage>
</organism>
<dbReference type="Proteomes" id="UP000295717">
    <property type="component" value="Unassembled WGS sequence"/>
</dbReference>
<gene>
    <name evidence="1" type="ORF">EDC35_105101</name>
</gene>
<dbReference type="NCBIfam" id="TIGR02165">
    <property type="entry name" value="cas5_6_GSU0054"/>
    <property type="match status" value="1"/>
</dbReference>